<sequence length="373" mass="40843">MLSGFIDRVWDAGVVGWSPAPEVRVSVNGSPSANVPCSNTRLDVQAAGLSDDGRVGFHAALQLTSGDIVRVTTDRGKPLRHSPWLYMAPETQGWLPASLAADHPEYSAIAELAGPLAFERFRPLFGKLEQVVAAVVDAPGVSPKVVRFGVPFREVASLQRFHGQVLQPAQIACPALYHELALGTRRVQVFDYFPGISLDRFGLGWEAWLPAVMDELARLQVAGQRLRGAPGRRLGGIRAVMYRLQWRTLGDALGGRAAGERGFLLWLLVVLNRLPRVLSHGDLHRKNVLVDRESGTLALIDWDRWGYLPTGFDMARLMHGLPGEDAERLAGGSRLHRLGVAGFTYLLKRQDSPGFAVSAEGQALRRRCRELAG</sequence>
<feature type="domain" description="Aminoglycoside phosphotransferase" evidence="1">
    <location>
        <begin position="140"/>
        <end position="330"/>
    </location>
</feature>
<evidence type="ECO:0000259" key="1">
    <source>
        <dbReference type="Pfam" id="PF01636"/>
    </source>
</evidence>
<dbReference type="Gene3D" id="3.90.1200.10">
    <property type="match status" value="1"/>
</dbReference>
<organism evidence="2 3">
    <name type="scientific">Halomonas lysinitropha</name>
    <dbReference type="NCBI Taxonomy" id="2607506"/>
    <lineage>
        <taxon>Bacteria</taxon>
        <taxon>Pseudomonadati</taxon>
        <taxon>Pseudomonadota</taxon>
        <taxon>Gammaproteobacteria</taxon>
        <taxon>Oceanospirillales</taxon>
        <taxon>Halomonadaceae</taxon>
        <taxon>Halomonas</taxon>
    </lineage>
</organism>
<dbReference type="InterPro" id="IPR002575">
    <property type="entry name" value="Aminoglycoside_PTrfase"/>
</dbReference>
<proteinExistence type="predicted"/>
<dbReference type="EMBL" id="CABVOU010000033">
    <property type="protein sequence ID" value="VVZ95749.1"/>
    <property type="molecule type" value="Genomic_DNA"/>
</dbReference>
<evidence type="ECO:0000313" key="3">
    <source>
        <dbReference type="Proteomes" id="UP000326725"/>
    </source>
</evidence>
<keyword evidence="2" id="KW-0808">Transferase</keyword>
<dbReference type="SUPFAM" id="SSF56112">
    <property type="entry name" value="Protein kinase-like (PK-like)"/>
    <property type="match status" value="1"/>
</dbReference>
<evidence type="ECO:0000313" key="2">
    <source>
        <dbReference type="EMBL" id="VVZ95749.1"/>
    </source>
</evidence>
<dbReference type="AlphaFoldDB" id="A0A5K1IBL5"/>
<keyword evidence="3" id="KW-1185">Reference proteome</keyword>
<protein>
    <submittedName>
        <fullName evidence="2">Phosphotransferase enzyme family protein</fullName>
    </submittedName>
</protein>
<name>A0A5K1IBL5_9GAMM</name>
<dbReference type="RefSeq" id="WP_151443489.1">
    <property type="nucleotide sequence ID" value="NZ_CABVOU010000033.1"/>
</dbReference>
<reference evidence="2 3" key="1">
    <citation type="submission" date="2019-09" db="EMBL/GenBank/DDBJ databases">
        <authorList>
            <person name="Criscuolo A."/>
        </authorList>
    </citation>
    <scope>NUCLEOTIDE SEQUENCE [LARGE SCALE GENOMIC DNA]</scope>
    <source>
        <strain evidence="3">3(2)</strain>
    </source>
</reference>
<dbReference type="GO" id="GO:0016740">
    <property type="term" value="F:transferase activity"/>
    <property type="evidence" value="ECO:0007669"/>
    <property type="project" value="UniProtKB-KW"/>
</dbReference>
<gene>
    <name evidence="2" type="ORF">HALO32_01828</name>
</gene>
<dbReference type="Pfam" id="PF01636">
    <property type="entry name" value="APH"/>
    <property type="match status" value="1"/>
</dbReference>
<dbReference type="InterPro" id="IPR011009">
    <property type="entry name" value="Kinase-like_dom_sf"/>
</dbReference>
<dbReference type="Proteomes" id="UP000326725">
    <property type="component" value="Unassembled WGS sequence"/>
</dbReference>
<accession>A0A5K1IBL5</accession>